<dbReference type="Gene3D" id="2.60.40.10">
    <property type="entry name" value="Immunoglobulins"/>
    <property type="match status" value="1"/>
</dbReference>
<dbReference type="Pfam" id="PF13927">
    <property type="entry name" value="Ig_3"/>
    <property type="match status" value="1"/>
</dbReference>
<dbReference type="InterPro" id="IPR007110">
    <property type="entry name" value="Ig-like_dom"/>
</dbReference>
<dbReference type="InterPro" id="IPR013783">
    <property type="entry name" value="Ig-like_fold"/>
</dbReference>
<dbReference type="EMBL" id="JQDR03004003">
    <property type="protein sequence ID" value="KAA0202251.1"/>
    <property type="molecule type" value="Genomic_DNA"/>
</dbReference>
<dbReference type="SUPFAM" id="SSF48726">
    <property type="entry name" value="Immunoglobulin"/>
    <property type="match status" value="1"/>
</dbReference>
<feature type="domain" description="Ig-like" evidence="1">
    <location>
        <begin position="30"/>
        <end position="86"/>
    </location>
</feature>
<reference evidence="2" key="1">
    <citation type="submission" date="2014-08" db="EMBL/GenBank/DDBJ databases">
        <authorList>
            <person name="Murali S."/>
            <person name="Richards S."/>
            <person name="Bandaranaike D."/>
            <person name="Bellair M."/>
            <person name="Blankenburg K."/>
            <person name="Chao H."/>
            <person name="Dinh H."/>
            <person name="Doddapaneni H."/>
            <person name="Dugan-Rocha S."/>
            <person name="Elkadiri S."/>
            <person name="Gnanaolivu R."/>
            <person name="Hughes D."/>
            <person name="Lee S."/>
            <person name="Li M."/>
            <person name="Ming W."/>
            <person name="Munidasa M."/>
            <person name="Muniz J."/>
            <person name="Nguyen L."/>
            <person name="Osuji N."/>
            <person name="Pu L.-L."/>
            <person name="Puazo M."/>
            <person name="Skinner E."/>
            <person name="Qu C."/>
            <person name="Quiroz J."/>
            <person name="Raj R."/>
            <person name="Weissenberger G."/>
            <person name="Xin Y."/>
            <person name="Zou X."/>
            <person name="Han Y."/>
            <person name="Worley K."/>
            <person name="Muzny D."/>
            <person name="Gibbs R."/>
        </authorList>
    </citation>
    <scope>NUCLEOTIDE SEQUENCE</scope>
    <source>
        <strain evidence="2">HAZT.00-mixed</strain>
        <tissue evidence="2">Whole organism</tissue>
    </source>
</reference>
<dbReference type="AlphaFoldDB" id="A0A6A0HAK4"/>
<gene>
    <name evidence="2" type="ORF">HAZT_HAZT007920</name>
</gene>
<name>A0A6A0HAK4_HYAAZ</name>
<evidence type="ECO:0000313" key="2">
    <source>
        <dbReference type="EMBL" id="KAA0202251.1"/>
    </source>
</evidence>
<reference evidence="2" key="3">
    <citation type="submission" date="2019-06" db="EMBL/GenBank/DDBJ databases">
        <authorList>
            <person name="Poynton C."/>
            <person name="Hasenbein S."/>
            <person name="Benoit J.B."/>
            <person name="Sepulveda M.S."/>
            <person name="Poelchau M.F."/>
            <person name="Murali S.C."/>
            <person name="Chen S."/>
            <person name="Glastad K.M."/>
            <person name="Werren J.H."/>
            <person name="Vineis J.H."/>
            <person name="Bowen J.L."/>
            <person name="Friedrich M."/>
            <person name="Jones J."/>
            <person name="Robertson H.M."/>
            <person name="Feyereisen R."/>
            <person name="Mechler-Hickson A."/>
            <person name="Mathers N."/>
            <person name="Lee C.E."/>
            <person name="Colbourne J.K."/>
            <person name="Biales A."/>
            <person name="Johnston J.S."/>
            <person name="Wellborn G.A."/>
            <person name="Rosendale A.J."/>
            <person name="Cridge A.G."/>
            <person name="Munoz-Torres M.C."/>
            <person name="Bain P.A."/>
            <person name="Manny A.R."/>
            <person name="Major K.M."/>
            <person name="Lambert F.N."/>
            <person name="Vulpe C.D."/>
            <person name="Tuck P."/>
            <person name="Blalock B.J."/>
            <person name="Lin Y.-Y."/>
            <person name="Smith M.E."/>
            <person name="Ochoa-Acuna H."/>
            <person name="Chen M.-J.M."/>
            <person name="Childers C.P."/>
            <person name="Qu J."/>
            <person name="Dugan S."/>
            <person name="Lee S.L."/>
            <person name="Chao H."/>
            <person name="Dinh H."/>
            <person name="Han Y."/>
            <person name="Doddapaneni H."/>
            <person name="Worley K.C."/>
            <person name="Muzny D.M."/>
            <person name="Gibbs R.A."/>
            <person name="Richards S."/>
        </authorList>
    </citation>
    <scope>NUCLEOTIDE SEQUENCE</scope>
    <source>
        <strain evidence="2">HAZT.00-mixed</strain>
        <tissue evidence="2">Whole organism</tissue>
    </source>
</reference>
<accession>A0A6A0HAK4</accession>
<sequence>MKSYNVIELNNAHEAKVVISGLWPQPFFPPEILDSSSSTSSVVVQENGNATLSCHATGNPPPHISWVREDQKHITIDKRKKGTKAF</sequence>
<proteinExistence type="predicted"/>
<dbReference type="InterPro" id="IPR036179">
    <property type="entry name" value="Ig-like_dom_sf"/>
</dbReference>
<dbReference type="Proteomes" id="UP000711488">
    <property type="component" value="Unassembled WGS sequence"/>
</dbReference>
<organism evidence="2">
    <name type="scientific">Hyalella azteca</name>
    <name type="common">Amphipod</name>
    <dbReference type="NCBI Taxonomy" id="294128"/>
    <lineage>
        <taxon>Eukaryota</taxon>
        <taxon>Metazoa</taxon>
        <taxon>Ecdysozoa</taxon>
        <taxon>Arthropoda</taxon>
        <taxon>Crustacea</taxon>
        <taxon>Multicrustacea</taxon>
        <taxon>Malacostraca</taxon>
        <taxon>Eumalacostraca</taxon>
        <taxon>Peracarida</taxon>
        <taxon>Amphipoda</taxon>
        <taxon>Senticaudata</taxon>
        <taxon>Talitrida</taxon>
        <taxon>Talitroidea</taxon>
        <taxon>Hyalellidae</taxon>
        <taxon>Hyalella</taxon>
    </lineage>
</organism>
<comment type="caution">
    <text evidence="2">The sequence shown here is derived from an EMBL/GenBank/DDBJ whole genome shotgun (WGS) entry which is preliminary data.</text>
</comment>
<reference evidence="2" key="2">
    <citation type="journal article" date="2018" name="Environ. Sci. Technol.">
        <title>The Toxicogenome of Hyalella azteca: A Model for Sediment Ecotoxicology and Evolutionary Toxicology.</title>
        <authorList>
            <person name="Poynton H.C."/>
            <person name="Hasenbein S."/>
            <person name="Benoit J.B."/>
            <person name="Sepulveda M.S."/>
            <person name="Poelchau M.F."/>
            <person name="Hughes D.S.T."/>
            <person name="Murali S.C."/>
            <person name="Chen S."/>
            <person name="Glastad K.M."/>
            <person name="Goodisman M.A.D."/>
            <person name="Werren J.H."/>
            <person name="Vineis J.H."/>
            <person name="Bowen J.L."/>
            <person name="Friedrich M."/>
            <person name="Jones J."/>
            <person name="Robertson H.M."/>
            <person name="Feyereisen R."/>
            <person name="Mechler-Hickson A."/>
            <person name="Mathers N."/>
            <person name="Lee C.E."/>
            <person name="Colbourne J.K."/>
            <person name="Biales A."/>
            <person name="Johnston J.S."/>
            <person name="Wellborn G.A."/>
            <person name="Rosendale A.J."/>
            <person name="Cridge A.G."/>
            <person name="Munoz-Torres M.C."/>
            <person name="Bain P.A."/>
            <person name="Manny A.R."/>
            <person name="Major K.M."/>
            <person name="Lambert F.N."/>
            <person name="Vulpe C.D."/>
            <person name="Tuck P."/>
            <person name="Blalock B.J."/>
            <person name="Lin Y.Y."/>
            <person name="Smith M.E."/>
            <person name="Ochoa-Acuna H."/>
            <person name="Chen M.M."/>
            <person name="Childers C.P."/>
            <person name="Qu J."/>
            <person name="Dugan S."/>
            <person name="Lee S.L."/>
            <person name="Chao H."/>
            <person name="Dinh H."/>
            <person name="Han Y."/>
            <person name="Doddapaneni H."/>
            <person name="Worley K.C."/>
            <person name="Muzny D.M."/>
            <person name="Gibbs R.A."/>
            <person name="Richards S."/>
        </authorList>
    </citation>
    <scope>NUCLEOTIDE SEQUENCE</scope>
    <source>
        <strain evidence="2">HAZT.00-mixed</strain>
        <tissue evidence="2">Whole organism</tissue>
    </source>
</reference>
<dbReference type="PROSITE" id="PS50835">
    <property type="entry name" value="IG_LIKE"/>
    <property type="match status" value="1"/>
</dbReference>
<protein>
    <recommendedName>
        <fullName evidence="1">Ig-like domain-containing protein</fullName>
    </recommendedName>
</protein>
<evidence type="ECO:0000259" key="1">
    <source>
        <dbReference type="PROSITE" id="PS50835"/>
    </source>
</evidence>